<evidence type="ECO:0000256" key="2">
    <source>
        <dbReference type="SAM" id="SignalP"/>
    </source>
</evidence>
<comment type="caution">
    <text evidence="3">The sequence shown here is derived from an EMBL/GenBank/DDBJ whole genome shotgun (WGS) entry which is preliminary data.</text>
</comment>
<gene>
    <name evidence="3" type="ORF">SEMRO_511_G157430.1</name>
</gene>
<feature type="region of interest" description="Disordered" evidence="1">
    <location>
        <begin position="91"/>
        <end position="126"/>
    </location>
</feature>
<feature type="region of interest" description="Disordered" evidence="1">
    <location>
        <begin position="30"/>
        <end position="50"/>
    </location>
</feature>
<feature type="compositionally biased region" description="Acidic residues" evidence="1">
    <location>
        <begin position="386"/>
        <end position="395"/>
    </location>
</feature>
<protein>
    <submittedName>
        <fullName evidence="3">Uncharacterized protein</fullName>
    </submittedName>
</protein>
<feature type="region of interest" description="Disordered" evidence="1">
    <location>
        <begin position="386"/>
        <end position="405"/>
    </location>
</feature>
<dbReference type="PANTHER" id="PTHR34730:SF1">
    <property type="entry name" value="PARAQUAT-INDUCIBLE PROTEIN A"/>
    <property type="match status" value="1"/>
</dbReference>
<keyword evidence="4" id="KW-1185">Reference proteome</keyword>
<sequence length="658" mass="72414">MTKPALCILCLVVLVLSTLAQRVAPVTTPGAHTLSPSLLHSHATDSSKRQGSIVGYPGVLSKEYVHSRVDEELRAMILRWRNSVVLEPVDGTGETKASRKRARKPGQSASIDSRVHKLRSKHNRSRRLKDDDFSGLNDILESFSFEIPEQVIQQELLGATATFVIKGECGGISVDEIKLDYDIDKDDLLYDVTVEGLDVDCEFEAQFDFGIYDIEDDLTIDVNLRNNDFEIGVVLEGVPPESSSFQGCEAVIGIKDIDANGGFSANILNDLDYLVIEIVDSETETISDILCEQVAQFTSVVDGVVLSVVDLLEPYLGGPRSVDPLELEKDLQAEEELVDFTDSDLGYAITVIVDNLQGVVGPYQINTLIELNLLDEDGSFVIDLTQEEEEDNSREDDDRRQLQSDQDECSIVRRRHRNLLEQLVVPESLLMGRMLQFGGGEEELFTVNSLDVLTIEVKGLNSFDHVDLLEIIGKHTFRTRLEVSAISVKATVLLNADINDVNIEETIEVTLPIEDTEVVISYLVGLKASVVESTGLATLLNPENLSGCLFSALEAFGVSEMSVSVGELGIPVIEGVLDSGVDELINTAVEAAVIAYQELIVDEAIPNIFQKNVTVAVNEFAECTIRTESATAVCPTQEETEDDDSLTDDLFRRLQQWV</sequence>
<feature type="chain" id="PRO_5040483446" evidence="2">
    <location>
        <begin position="21"/>
        <end position="658"/>
    </location>
</feature>
<keyword evidence="2" id="KW-0732">Signal</keyword>
<organism evidence="3 4">
    <name type="scientific">Seminavis robusta</name>
    <dbReference type="NCBI Taxonomy" id="568900"/>
    <lineage>
        <taxon>Eukaryota</taxon>
        <taxon>Sar</taxon>
        <taxon>Stramenopiles</taxon>
        <taxon>Ochrophyta</taxon>
        <taxon>Bacillariophyta</taxon>
        <taxon>Bacillariophyceae</taxon>
        <taxon>Bacillariophycidae</taxon>
        <taxon>Naviculales</taxon>
        <taxon>Naviculaceae</taxon>
        <taxon>Seminavis</taxon>
    </lineage>
</organism>
<feature type="signal peptide" evidence="2">
    <location>
        <begin position="1"/>
        <end position="20"/>
    </location>
</feature>
<dbReference type="AlphaFoldDB" id="A0A9N8E4E7"/>
<dbReference type="PANTHER" id="PTHR34730">
    <property type="entry name" value="UNNAMED PRODUCT"/>
    <property type="match status" value="1"/>
</dbReference>
<reference evidence="3" key="1">
    <citation type="submission" date="2020-06" db="EMBL/GenBank/DDBJ databases">
        <authorList>
            <consortium name="Plant Systems Biology data submission"/>
        </authorList>
    </citation>
    <scope>NUCLEOTIDE SEQUENCE</scope>
    <source>
        <strain evidence="3">D6</strain>
    </source>
</reference>
<evidence type="ECO:0000313" key="3">
    <source>
        <dbReference type="EMBL" id="CAB9511955.1"/>
    </source>
</evidence>
<proteinExistence type="predicted"/>
<feature type="compositionally biased region" description="Basic residues" evidence="1">
    <location>
        <begin position="116"/>
        <end position="126"/>
    </location>
</feature>
<evidence type="ECO:0000313" key="4">
    <source>
        <dbReference type="Proteomes" id="UP001153069"/>
    </source>
</evidence>
<evidence type="ECO:0000256" key="1">
    <source>
        <dbReference type="SAM" id="MobiDB-lite"/>
    </source>
</evidence>
<dbReference type="EMBL" id="CAICTM010000510">
    <property type="protein sequence ID" value="CAB9511955.1"/>
    <property type="molecule type" value="Genomic_DNA"/>
</dbReference>
<accession>A0A9N8E4E7</accession>
<dbReference type="Proteomes" id="UP001153069">
    <property type="component" value="Unassembled WGS sequence"/>
</dbReference>
<name>A0A9N8E4E7_9STRA</name>